<reference evidence="2 3" key="1">
    <citation type="submission" date="2018-10" db="EMBL/GenBank/DDBJ databases">
        <title>A high-quality apple genome assembly.</title>
        <authorList>
            <person name="Hu J."/>
        </authorList>
    </citation>
    <scope>NUCLEOTIDE SEQUENCE [LARGE SCALE GENOMIC DNA]</scope>
    <source>
        <strain evidence="3">cv. HFTH1</strain>
        <tissue evidence="2">Young leaf</tissue>
    </source>
</reference>
<dbReference type="PANTHER" id="PTHR15682">
    <property type="entry name" value="UNHEALTHY RIBOSOME BIOGENESIS PROTEIN 2 HOMOLOG"/>
    <property type="match status" value="1"/>
</dbReference>
<proteinExistence type="predicted"/>
<gene>
    <name evidence="2" type="ORF">DVH24_034488</name>
</gene>
<accession>A0A498IW35</accession>
<dbReference type="GO" id="GO:0042254">
    <property type="term" value="P:ribosome biogenesis"/>
    <property type="evidence" value="ECO:0007669"/>
    <property type="project" value="TreeGrafter"/>
</dbReference>
<feature type="domain" description="Nucleolar 27S pre-rRNA processing Urb2/Npa2 C-terminal" evidence="1">
    <location>
        <begin position="800"/>
        <end position="937"/>
    </location>
</feature>
<evidence type="ECO:0000313" key="3">
    <source>
        <dbReference type="Proteomes" id="UP000290289"/>
    </source>
</evidence>
<dbReference type="AlphaFoldDB" id="A0A498IW35"/>
<name>A0A498IW35_MALDO</name>
<comment type="caution">
    <text evidence="2">The sequence shown here is derived from an EMBL/GenBank/DDBJ whole genome shotgun (WGS) entry which is preliminary data.</text>
</comment>
<keyword evidence="3" id="KW-1185">Reference proteome</keyword>
<dbReference type="EMBL" id="RDQH01000336">
    <property type="protein sequence ID" value="RXH87588.1"/>
    <property type="molecule type" value="Genomic_DNA"/>
</dbReference>
<organism evidence="2 3">
    <name type="scientific">Malus domestica</name>
    <name type="common">Apple</name>
    <name type="synonym">Pyrus malus</name>
    <dbReference type="NCBI Taxonomy" id="3750"/>
    <lineage>
        <taxon>Eukaryota</taxon>
        <taxon>Viridiplantae</taxon>
        <taxon>Streptophyta</taxon>
        <taxon>Embryophyta</taxon>
        <taxon>Tracheophyta</taxon>
        <taxon>Spermatophyta</taxon>
        <taxon>Magnoliopsida</taxon>
        <taxon>eudicotyledons</taxon>
        <taxon>Gunneridae</taxon>
        <taxon>Pentapetalae</taxon>
        <taxon>rosids</taxon>
        <taxon>fabids</taxon>
        <taxon>Rosales</taxon>
        <taxon>Rosaceae</taxon>
        <taxon>Amygdaloideae</taxon>
        <taxon>Maleae</taxon>
        <taxon>Malus</taxon>
    </lineage>
</organism>
<dbReference type="InterPro" id="IPR018849">
    <property type="entry name" value="Urb2/Npa2_C"/>
</dbReference>
<dbReference type="InterPro" id="IPR052609">
    <property type="entry name" value="Ribosome_Biogenesis_Reg"/>
</dbReference>
<dbReference type="Proteomes" id="UP000290289">
    <property type="component" value="Chromosome 10"/>
</dbReference>
<dbReference type="GO" id="GO:0005730">
    <property type="term" value="C:nucleolus"/>
    <property type="evidence" value="ECO:0007669"/>
    <property type="project" value="TreeGrafter"/>
</dbReference>
<dbReference type="PANTHER" id="PTHR15682:SF2">
    <property type="entry name" value="UNHEALTHY RIBOSOME BIOGENESIS PROTEIN 2 HOMOLOG"/>
    <property type="match status" value="1"/>
</dbReference>
<protein>
    <recommendedName>
        <fullName evidence="1">Nucleolar 27S pre-rRNA processing Urb2/Npa2 C-terminal domain-containing protein</fullName>
    </recommendedName>
</protein>
<dbReference type="Pfam" id="PF10441">
    <property type="entry name" value="Urb2"/>
    <property type="match status" value="1"/>
</dbReference>
<evidence type="ECO:0000313" key="2">
    <source>
        <dbReference type="EMBL" id="RXH87588.1"/>
    </source>
</evidence>
<sequence length="954" mass="107115">MGSLVGLQPDALNKFLFSVAGKGLDNETAENKNNLLIFGLSTHWVFVFFFRLYMSCQSLYRSAMILMPSDLSREMSAAMGDSFASYSGSDWMEMTDWTNGGYFSWIKQPSASLLVVIQSISNIYCKNCATDSWSLTYVMHAMAVRRLVDLNRHIKSSEYVMQNNKNLVQVRLLDDAGLSRCHKRIKKLERHISTLREEATGLTGFMMEHLSLVSEYQQPIFTPDDTSCNKMVAYESDEWDFNFSALNKKSLPTAIWWILCHNIDTHVTKKNLKTFISLLIQTSLPCVRSSFRVVREHNTHADRNRMKKVTLHQISSQCFIDSILYELRSVYAVLGTQESFSKDNRHPFNGMMLSLMDHTFYVFLTSSKYQLNHAVCLPKAAELNAEPVYEHSNSSESEPCLDPFKCVEARKSVAIIAKILTEQMQSLLFNLKEGPYKGKLGIDVDALNLNKFSSLISCLSGFLWGLAFVVNLSDARNSDHEANSSRRKLEPITKLNLCINVFAEISSILLQMLLFDDNQQSRTLCDAQNIQKTNCNVDSGAEEFLTDGTGVETDIALGGLHNESGAAMTCSASPDIHDNSGSGNVRRGKLHLKGAVLAASALTNVDSFELQFLNKPLLRRLLKGDYLDAAFLLRQLFVASSAILRVEHQNDPLSYGFSEASLSGWPYLLDELKARLRSSFTVFIKKPSELHLLSALEAIEREVVGVWEGCTMSYDIHTGSVDGGKVSSFVAAGLDCLDLVLEFVSGRKRLKVVQRHIQSFIASAFNVILHLQSPVIFYERMIQRKDSEYSCNRCFKISSECEWCVATLEASVRVLLHCLETVDADAVVKKGFFSWEVAEGVKCAGSLQRIHEEVGGNKMGSFSPYFVISILQIRHQKEVFGPHCAQFLSNYIWIYSGYGPCKTGIKREIDEALRPGVYALIDTCSPDDLQRLHTIFGGKQFFLCQGSTYDLKGI</sequence>
<evidence type="ECO:0000259" key="1">
    <source>
        <dbReference type="Pfam" id="PF10441"/>
    </source>
</evidence>